<protein>
    <recommendedName>
        <fullName evidence="3">Glycine zipper domain-containing protein</fullName>
    </recommendedName>
</protein>
<dbReference type="Proteomes" id="UP000600139">
    <property type="component" value="Unassembled WGS sequence"/>
</dbReference>
<dbReference type="RefSeq" id="WP_200349247.1">
    <property type="nucleotide sequence ID" value="NZ_BAABHZ010000005.1"/>
</dbReference>
<reference evidence="1" key="1">
    <citation type="submission" date="2021-01" db="EMBL/GenBank/DDBJ databases">
        <title>Modified the classification status of verrucomicrobia.</title>
        <authorList>
            <person name="Feng X."/>
        </authorList>
    </citation>
    <scope>NUCLEOTIDE SEQUENCE</scope>
    <source>
        <strain evidence="1">JCM 18052</strain>
    </source>
</reference>
<dbReference type="EMBL" id="JAENIK010000002">
    <property type="protein sequence ID" value="MBK1814280.1"/>
    <property type="molecule type" value="Genomic_DNA"/>
</dbReference>
<keyword evidence="2" id="KW-1185">Reference proteome</keyword>
<organism evidence="1 2">
    <name type="scientific">Luteolibacter yonseiensis</name>
    <dbReference type="NCBI Taxonomy" id="1144680"/>
    <lineage>
        <taxon>Bacteria</taxon>
        <taxon>Pseudomonadati</taxon>
        <taxon>Verrucomicrobiota</taxon>
        <taxon>Verrucomicrobiia</taxon>
        <taxon>Verrucomicrobiales</taxon>
        <taxon>Verrucomicrobiaceae</taxon>
        <taxon>Luteolibacter</taxon>
    </lineage>
</organism>
<evidence type="ECO:0000313" key="1">
    <source>
        <dbReference type="EMBL" id="MBK1814280.1"/>
    </source>
</evidence>
<evidence type="ECO:0000313" key="2">
    <source>
        <dbReference type="Proteomes" id="UP000600139"/>
    </source>
</evidence>
<evidence type="ECO:0008006" key="3">
    <source>
        <dbReference type="Google" id="ProtNLM"/>
    </source>
</evidence>
<sequence>MKANNDVEAPEEAIYAPESHPVAGGIGALGGAAAGAALGAGLGPLGAVTGAVIGVACGAIAGKAIAAGIDPEAEDVYWQKQYRHEPYYESEYAYDDYGPAYRLGWQLYSPHQSFEAAEKVMSDEWAQGRGSSKLEWNQARHAAKAGWSRIGSLQVGD</sequence>
<proteinExistence type="predicted"/>
<name>A0A934V9L1_9BACT</name>
<gene>
    <name evidence="1" type="ORF">JIN84_01485</name>
</gene>
<comment type="caution">
    <text evidence="1">The sequence shown here is derived from an EMBL/GenBank/DDBJ whole genome shotgun (WGS) entry which is preliminary data.</text>
</comment>
<dbReference type="AlphaFoldDB" id="A0A934V9L1"/>
<accession>A0A934V9L1</accession>